<protein>
    <recommendedName>
        <fullName evidence="3">Copper chaperone PCu(A)C</fullName>
    </recommendedName>
</protein>
<dbReference type="InterPro" id="IPR036182">
    <property type="entry name" value="PCuAC_sf"/>
</dbReference>
<name>A0A266QAJ6_9GAMM</name>
<keyword evidence="2" id="KW-1185">Reference proteome</keyword>
<dbReference type="RefSeq" id="WP_094984404.1">
    <property type="nucleotide sequence ID" value="NZ_NHNI01000001.1"/>
</dbReference>
<organism evidence="1 2">
    <name type="scientific">Cellvibrio mixtus</name>
    <dbReference type="NCBI Taxonomy" id="39650"/>
    <lineage>
        <taxon>Bacteria</taxon>
        <taxon>Pseudomonadati</taxon>
        <taxon>Pseudomonadota</taxon>
        <taxon>Gammaproteobacteria</taxon>
        <taxon>Cellvibrionales</taxon>
        <taxon>Cellvibrionaceae</taxon>
        <taxon>Cellvibrio</taxon>
    </lineage>
</organism>
<evidence type="ECO:0000313" key="2">
    <source>
        <dbReference type="Proteomes" id="UP000216101"/>
    </source>
</evidence>
<evidence type="ECO:0008006" key="3">
    <source>
        <dbReference type="Google" id="ProtNLM"/>
    </source>
</evidence>
<dbReference type="Gene3D" id="2.60.40.1890">
    <property type="entry name" value="PCu(A)C copper chaperone"/>
    <property type="match status" value="1"/>
</dbReference>
<dbReference type="InterPro" id="IPR007410">
    <property type="entry name" value="LpqE-like"/>
</dbReference>
<sequence>MSSFIRGVFIVSLGVIAVSVFSAEREVVSVQQAWVKLAPPGAAVNAAYMRLQNQSPIAQTIIAVSADCCSQVMMHESRLEGDRVVMDHKERLEIPAQSELVLAPGGLHLMLMGAHKPLTMNDKVSFVVEFADRTQQIIVAPVKLAADE</sequence>
<reference evidence="2" key="1">
    <citation type="submission" date="2017-05" db="EMBL/GenBank/DDBJ databases">
        <authorList>
            <person name="Barney B.M."/>
        </authorList>
    </citation>
    <scope>NUCLEOTIDE SEQUENCE [LARGE SCALE GENOMIC DNA]</scope>
    <source>
        <strain evidence="2">PSBB022</strain>
    </source>
</reference>
<gene>
    <name evidence="1" type="ORF">CBP51_07685</name>
</gene>
<dbReference type="AlphaFoldDB" id="A0A266QAJ6"/>
<dbReference type="Proteomes" id="UP000216101">
    <property type="component" value="Unassembled WGS sequence"/>
</dbReference>
<dbReference type="Pfam" id="PF04314">
    <property type="entry name" value="PCuAC"/>
    <property type="match status" value="1"/>
</dbReference>
<dbReference type="EMBL" id="NHNI01000001">
    <property type="protein sequence ID" value="OZY86865.1"/>
    <property type="molecule type" value="Genomic_DNA"/>
</dbReference>
<dbReference type="SUPFAM" id="SSF110087">
    <property type="entry name" value="DR1885-like metal-binding protein"/>
    <property type="match status" value="1"/>
</dbReference>
<dbReference type="PANTHER" id="PTHR36302:SF1">
    <property type="entry name" value="COPPER CHAPERONE PCU(A)C"/>
    <property type="match status" value="1"/>
</dbReference>
<dbReference type="PANTHER" id="PTHR36302">
    <property type="entry name" value="BLR7088 PROTEIN"/>
    <property type="match status" value="1"/>
</dbReference>
<dbReference type="InterPro" id="IPR058248">
    <property type="entry name" value="Lxx211020-like"/>
</dbReference>
<evidence type="ECO:0000313" key="1">
    <source>
        <dbReference type="EMBL" id="OZY86865.1"/>
    </source>
</evidence>
<accession>A0A266QAJ6</accession>
<proteinExistence type="predicted"/>
<comment type="caution">
    <text evidence="1">The sequence shown here is derived from an EMBL/GenBank/DDBJ whole genome shotgun (WGS) entry which is preliminary data.</text>
</comment>